<organism evidence="1 2">
    <name type="scientific">Trypanosoma cruzi</name>
    <dbReference type="NCBI Taxonomy" id="5693"/>
    <lineage>
        <taxon>Eukaryota</taxon>
        <taxon>Discoba</taxon>
        <taxon>Euglenozoa</taxon>
        <taxon>Kinetoplastea</taxon>
        <taxon>Metakinetoplastina</taxon>
        <taxon>Trypanosomatida</taxon>
        <taxon>Trypanosomatidae</taxon>
        <taxon>Trypanosoma</taxon>
        <taxon>Schizotrypanum</taxon>
    </lineage>
</organism>
<reference evidence="1 2" key="1">
    <citation type="journal article" date="2019" name="Genome Biol. Evol.">
        <title>Nanopore Sequencing Significantly Improves Genome Assembly of the Protozoan Parasite Trypanosoma cruzi.</title>
        <authorList>
            <person name="Diaz-Viraque F."/>
            <person name="Pita S."/>
            <person name="Greif G."/>
            <person name="de Souza R.C.M."/>
            <person name="Iraola G."/>
            <person name="Robello C."/>
        </authorList>
    </citation>
    <scope>NUCLEOTIDE SEQUENCE [LARGE SCALE GENOMIC DNA]</scope>
    <source>
        <strain evidence="1 2">Berenice</strain>
    </source>
</reference>
<protein>
    <submittedName>
        <fullName evidence="1">Uncharacterized protein</fullName>
    </submittedName>
</protein>
<evidence type="ECO:0000313" key="2">
    <source>
        <dbReference type="Proteomes" id="UP000583944"/>
    </source>
</evidence>
<gene>
    <name evidence="1" type="ORF">ECC02_010576</name>
</gene>
<accession>A0A7J6XQY1</accession>
<comment type="caution">
    <text evidence="1">The sequence shown here is derived from an EMBL/GenBank/DDBJ whole genome shotgun (WGS) entry which is preliminary data.</text>
</comment>
<evidence type="ECO:0000313" key="1">
    <source>
        <dbReference type="EMBL" id="KAF5216623.1"/>
    </source>
</evidence>
<proteinExistence type="predicted"/>
<dbReference type="VEuPathDB" id="TriTrypDB:ECC02_010576"/>
<dbReference type="Proteomes" id="UP000583944">
    <property type="component" value="Unassembled WGS sequence"/>
</dbReference>
<sequence length="281" mass="30157">MRCLFQRLECQSGHVGRVPSYCGRTRRRCCNLGRATLTCRSSFYEEVPSTRQVEVSEAVGVVLLLQCERDGTTEIKSHLQSAWRVPVCRGVDRRASTSRLLVGKEWRCSRREEVLAEAQHRRGPSCTAAQPIPEGRDVVPPCLEVSQELGSKGHQTVSHGPLAAWRSHGGGHDCGPPVCGALQLGAGCRCNTLGLLHSVRPSSCGTVTAAAHTVPRCISNQVITVDRVVAHAEVEASHSASRKTRRHVSVVAACLPVAGCRPPSLQCGMADGGPTPCSGWT</sequence>
<dbReference type="AlphaFoldDB" id="A0A7J6XQY1"/>
<name>A0A7J6XQY1_TRYCR</name>
<dbReference type="EMBL" id="JABDHM010000188">
    <property type="protein sequence ID" value="KAF5216623.1"/>
    <property type="molecule type" value="Genomic_DNA"/>
</dbReference>